<evidence type="ECO:0000256" key="3">
    <source>
        <dbReference type="ARBA" id="ARBA00023125"/>
    </source>
</evidence>
<dbReference type="Pfam" id="PF00440">
    <property type="entry name" value="TetR_N"/>
    <property type="match status" value="1"/>
</dbReference>
<dbReference type="Gene3D" id="1.10.357.10">
    <property type="entry name" value="Tetracycline Repressor, domain 2"/>
    <property type="match status" value="1"/>
</dbReference>
<sequence>MGVSIIDKGEIVRAALDILRVQGLDAVSTRKLAEVLKVRGPALYHHYKNKQELLGDMANAIVSVPVASIDPSLPWDAWSAAFAVAVRKAILPYPDGARLLIAAWPSNEMREQTIPRIEAPLIAAGFNPERSHEVTFLIASAVIGWMLNEQNPRIREFMEQRFDLEHAFVRAVETILDGIRSQMLEGRS</sequence>
<dbReference type="InterPro" id="IPR001647">
    <property type="entry name" value="HTH_TetR"/>
</dbReference>
<dbReference type="PRINTS" id="PR00455">
    <property type="entry name" value="HTHTETR"/>
</dbReference>
<keyword evidence="8" id="KW-1185">Reference proteome</keyword>
<dbReference type="Proteomes" id="UP000218934">
    <property type="component" value="Unassembled WGS sequence"/>
</dbReference>
<evidence type="ECO:0000259" key="6">
    <source>
        <dbReference type="PROSITE" id="PS50977"/>
    </source>
</evidence>
<keyword evidence="4" id="KW-0804">Transcription</keyword>
<keyword evidence="3 5" id="KW-0238">DNA-binding</keyword>
<proteinExistence type="predicted"/>
<dbReference type="GO" id="GO:0003700">
    <property type="term" value="F:DNA-binding transcription factor activity"/>
    <property type="evidence" value="ECO:0007669"/>
    <property type="project" value="TreeGrafter"/>
</dbReference>
<dbReference type="PRINTS" id="PR00400">
    <property type="entry name" value="TETREPRESSOR"/>
</dbReference>
<comment type="function">
    <text evidence="1">TetR is the repressor of the tetracycline resistance element; its N-terminal region forms a helix-turn-helix structure and binds DNA. Binding of tetracycline to TetR reduces the repressor affinity for the tetracycline resistance gene (tetA) promoter operator sites.</text>
</comment>
<dbReference type="AlphaFoldDB" id="A0A2A4FPL9"/>
<dbReference type="PANTHER" id="PTHR30055">
    <property type="entry name" value="HTH-TYPE TRANSCRIPTIONAL REGULATOR RUTR"/>
    <property type="match status" value="1"/>
</dbReference>
<evidence type="ECO:0000313" key="8">
    <source>
        <dbReference type="Proteomes" id="UP000218934"/>
    </source>
</evidence>
<dbReference type="GO" id="GO:0046677">
    <property type="term" value="P:response to antibiotic"/>
    <property type="evidence" value="ECO:0007669"/>
    <property type="project" value="InterPro"/>
</dbReference>
<dbReference type="InterPro" id="IPR009057">
    <property type="entry name" value="Homeodomain-like_sf"/>
</dbReference>
<dbReference type="PROSITE" id="PS50977">
    <property type="entry name" value="HTH_TETR_2"/>
    <property type="match status" value="1"/>
</dbReference>
<dbReference type="EMBL" id="NWUF01000055">
    <property type="protein sequence ID" value="PCE39652.1"/>
    <property type="molecule type" value="Genomic_DNA"/>
</dbReference>
<organism evidence="7 8">
    <name type="scientific">Rhizorhabdus dicambivorans</name>
    <dbReference type="NCBI Taxonomy" id="1850238"/>
    <lineage>
        <taxon>Bacteria</taxon>
        <taxon>Pseudomonadati</taxon>
        <taxon>Pseudomonadota</taxon>
        <taxon>Alphaproteobacteria</taxon>
        <taxon>Sphingomonadales</taxon>
        <taxon>Sphingomonadaceae</taxon>
        <taxon>Rhizorhabdus</taxon>
    </lineage>
</organism>
<feature type="domain" description="HTH tetR-type" evidence="6">
    <location>
        <begin position="5"/>
        <end position="65"/>
    </location>
</feature>
<dbReference type="InterPro" id="IPR050109">
    <property type="entry name" value="HTH-type_TetR-like_transc_reg"/>
</dbReference>
<dbReference type="GO" id="GO:0000976">
    <property type="term" value="F:transcription cis-regulatory region binding"/>
    <property type="evidence" value="ECO:0007669"/>
    <property type="project" value="TreeGrafter"/>
</dbReference>
<dbReference type="PANTHER" id="PTHR30055:SF151">
    <property type="entry name" value="TRANSCRIPTIONAL REGULATORY PROTEIN"/>
    <property type="match status" value="1"/>
</dbReference>
<accession>A0A2A4FPL9</accession>
<name>A0A2A4FPL9_9SPHN</name>
<dbReference type="KEGG" id="rdi:CMV14_16050"/>
<evidence type="ECO:0000313" key="7">
    <source>
        <dbReference type="EMBL" id="PCE39652.1"/>
    </source>
</evidence>
<evidence type="ECO:0000256" key="4">
    <source>
        <dbReference type="ARBA" id="ARBA00023163"/>
    </source>
</evidence>
<comment type="caution">
    <text evidence="7">The sequence shown here is derived from an EMBL/GenBank/DDBJ whole genome shotgun (WGS) entry which is preliminary data.</text>
</comment>
<reference evidence="7 8" key="1">
    <citation type="submission" date="2017-09" db="EMBL/GenBank/DDBJ databases">
        <title>The Catabolism of 3,6-Dichlorosalicylic acid is Initiated by the Cytochrome P450 Monooxygenase DsmABC in Rhizorhabdus dicambivorans Ndbn-20.</title>
        <authorList>
            <person name="Na L."/>
        </authorList>
    </citation>
    <scope>NUCLEOTIDE SEQUENCE [LARGE SCALE GENOMIC DNA]</scope>
    <source>
        <strain evidence="7 8">Ndbn-20m</strain>
    </source>
</reference>
<dbReference type="OrthoDB" id="4541465at2"/>
<dbReference type="SUPFAM" id="SSF46689">
    <property type="entry name" value="Homeodomain-like"/>
    <property type="match status" value="1"/>
</dbReference>
<dbReference type="SUPFAM" id="SSF48498">
    <property type="entry name" value="Tetracyclin repressor-like, C-terminal domain"/>
    <property type="match status" value="1"/>
</dbReference>
<keyword evidence="2" id="KW-0805">Transcription regulation</keyword>
<gene>
    <name evidence="7" type="ORF">COO09_24365</name>
</gene>
<dbReference type="InterPro" id="IPR036271">
    <property type="entry name" value="Tet_transcr_reg_TetR-rel_C_sf"/>
</dbReference>
<dbReference type="InterPro" id="IPR003012">
    <property type="entry name" value="Tet_transcr_reg_TetR"/>
</dbReference>
<dbReference type="GO" id="GO:0045892">
    <property type="term" value="P:negative regulation of DNA-templated transcription"/>
    <property type="evidence" value="ECO:0007669"/>
    <property type="project" value="InterPro"/>
</dbReference>
<feature type="DNA-binding region" description="H-T-H motif" evidence="5">
    <location>
        <begin position="28"/>
        <end position="47"/>
    </location>
</feature>
<evidence type="ECO:0000256" key="1">
    <source>
        <dbReference type="ARBA" id="ARBA00002856"/>
    </source>
</evidence>
<dbReference type="Gene3D" id="1.10.10.60">
    <property type="entry name" value="Homeodomain-like"/>
    <property type="match status" value="1"/>
</dbReference>
<evidence type="ECO:0000256" key="2">
    <source>
        <dbReference type="ARBA" id="ARBA00023015"/>
    </source>
</evidence>
<evidence type="ECO:0000256" key="5">
    <source>
        <dbReference type="PROSITE-ProRule" id="PRU00335"/>
    </source>
</evidence>
<protein>
    <submittedName>
        <fullName evidence="7">TetR family transcriptional regulator</fullName>
    </submittedName>
</protein>